<feature type="domain" description="HTH cro/C1-type" evidence="2">
    <location>
        <begin position="3"/>
        <end position="59"/>
    </location>
</feature>
<dbReference type="CDD" id="cd00093">
    <property type="entry name" value="HTH_XRE"/>
    <property type="match status" value="1"/>
</dbReference>
<name>A0A451BR46_9GAMM</name>
<gene>
    <name evidence="3" type="ORF">BECKSD772D_GA0070982_11542</name>
</gene>
<feature type="compositionally biased region" description="Polar residues" evidence="1">
    <location>
        <begin position="68"/>
        <end position="79"/>
    </location>
</feature>
<feature type="region of interest" description="Disordered" evidence="1">
    <location>
        <begin position="60"/>
        <end position="79"/>
    </location>
</feature>
<dbReference type="Gene3D" id="1.10.260.40">
    <property type="entry name" value="lambda repressor-like DNA-binding domains"/>
    <property type="match status" value="1"/>
</dbReference>
<dbReference type="EMBL" id="CAADHB010000154">
    <property type="protein sequence ID" value="VFK80769.1"/>
    <property type="molecule type" value="Genomic_DNA"/>
</dbReference>
<dbReference type="InterPro" id="IPR001387">
    <property type="entry name" value="Cro/C1-type_HTH"/>
</dbReference>
<organism evidence="3">
    <name type="scientific">Candidatus Kentrum sp. SD</name>
    <dbReference type="NCBI Taxonomy" id="2126332"/>
    <lineage>
        <taxon>Bacteria</taxon>
        <taxon>Pseudomonadati</taxon>
        <taxon>Pseudomonadota</taxon>
        <taxon>Gammaproteobacteria</taxon>
        <taxon>Candidatus Kentrum</taxon>
    </lineage>
</organism>
<dbReference type="Pfam" id="PF01381">
    <property type="entry name" value="HTH_3"/>
    <property type="match status" value="1"/>
</dbReference>
<accession>A0A451BR46</accession>
<evidence type="ECO:0000313" key="3">
    <source>
        <dbReference type="EMBL" id="VFK80769.1"/>
    </source>
</evidence>
<dbReference type="AlphaFoldDB" id="A0A451BR46"/>
<dbReference type="InterPro" id="IPR010982">
    <property type="entry name" value="Lambda_DNA-bd_dom_sf"/>
</dbReference>
<evidence type="ECO:0000256" key="1">
    <source>
        <dbReference type="SAM" id="MobiDB-lite"/>
    </source>
</evidence>
<proteinExistence type="predicted"/>
<evidence type="ECO:0000259" key="2">
    <source>
        <dbReference type="PROSITE" id="PS50943"/>
    </source>
</evidence>
<dbReference type="PROSITE" id="PS50943">
    <property type="entry name" value="HTH_CROC1"/>
    <property type="match status" value="1"/>
</dbReference>
<sequence length="79" mass="8889">MKLSEYLKKYGLSQQNFADKIQVSRPLITRIVNKTSNPSAHLMKIIEEATNGEVSMQELFNPEAPSRLKTQPKSLGVSQ</sequence>
<protein>
    <submittedName>
        <fullName evidence="3">Helix-turn-helix</fullName>
    </submittedName>
</protein>
<dbReference type="GO" id="GO:0003677">
    <property type="term" value="F:DNA binding"/>
    <property type="evidence" value="ECO:0007669"/>
    <property type="project" value="InterPro"/>
</dbReference>
<reference evidence="3" key="1">
    <citation type="submission" date="2019-02" db="EMBL/GenBank/DDBJ databases">
        <authorList>
            <person name="Gruber-Vodicka R. H."/>
            <person name="Seah K. B. B."/>
        </authorList>
    </citation>
    <scope>NUCLEOTIDE SEQUENCE</scope>
    <source>
        <strain evidence="3">BECK_S127</strain>
    </source>
</reference>
<dbReference type="SMART" id="SM00530">
    <property type="entry name" value="HTH_XRE"/>
    <property type="match status" value="1"/>
</dbReference>
<dbReference type="SUPFAM" id="SSF47413">
    <property type="entry name" value="lambda repressor-like DNA-binding domains"/>
    <property type="match status" value="1"/>
</dbReference>